<organism evidence="2 3">
    <name type="scientific">Heliorestis convoluta</name>
    <dbReference type="NCBI Taxonomy" id="356322"/>
    <lineage>
        <taxon>Bacteria</taxon>
        <taxon>Bacillati</taxon>
        <taxon>Bacillota</taxon>
        <taxon>Clostridia</taxon>
        <taxon>Eubacteriales</taxon>
        <taxon>Heliobacteriaceae</taxon>
        <taxon>Heliorestis</taxon>
    </lineage>
</organism>
<dbReference type="RefSeq" id="WP_153724103.1">
    <property type="nucleotide sequence ID" value="NZ_CP045875.1"/>
</dbReference>
<dbReference type="OrthoDB" id="9833502at2"/>
<evidence type="ECO:0000256" key="1">
    <source>
        <dbReference type="SAM" id="Phobius"/>
    </source>
</evidence>
<evidence type="ECO:0000313" key="3">
    <source>
        <dbReference type="Proteomes" id="UP000366051"/>
    </source>
</evidence>
<keyword evidence="3" id="KW-1185">Reference proteome</keyword>
<dbReference type="KEGG" id="hcv:FTV88_0371"/>
<keyword evidence="1" id="KW-1133">Transmembrane helix</keyword>
<dbReference type="EMBL" id="CP045875">
    <property type="protein sequence ID" value="QGG46550.1"/>
    <property type="molecule type" value="Genomic_DNA"/>
</dbReference>
<accession>A0A5Q2N2I8</accession>
<dbReference type="NCBIfam" id="NF033218">
    <property type="entry name" value="anchor_AmaP"/>
    <property type="match status" value="1"/>
</dbReference>
<gene>
    <name evidence="2" type="ORF">FTV88_0371</name>
</gene>
<reference evidence="3" key="1">
    <citation type="submission" date="2019-11" db="EMBL/GenBank/DDBJ databases">
        <title>Genome sequence of Heliorestis convoluta strain HH, an alkaliphilic and minimalistic phototrophic bacterium from a soda lake in Egypt.</title>
        <authorList>
            <person name="Dewey E.D."/>
            <person name="Stokes L.M."/>
            <person name="Burchell B.M."/>
            <person name="Shaffer K.N."/>
            <person name="Huntington A.M."/>
            <person name="Baker J.M."/>
            <person name="Nadendla S."/>
            <person name="Giglio M.G."/>
            <person name="Touchman J.W."/>
            <person name="Blankenship R.E."/>
            <person name="Madigan M.T."/>
            <person name="Sattley W.M."/>
        </authorList>
    </citation>
    <scope>NUCLEOTIDE SEQUENCE [LARGE SCALE GENOMIC DNA]</scope>
    <source>
        <strain evidence="3">HH</strain>
    </source>
</reference>
<dbReference type="AlphaFoldDB" id="A0A5Q2N2I8"/>
<sequence length="191" mass="21765">MVIPGRFLSLLIALPALVVTFFILSFGLRFTISDATDPYVLSVSMPTALVIAFSSSIYLFLIGRFIYLLLPVKKRDATILRENKLGKVTMTRRAMEELIYDIATRQFGVRSAHIKIFHVNEAGRLTVQLKVMTHREGMVPILGPRLQKRIQEALEEVTGLVIEEVSVTVTRVLIDKDLPWEEQKKARRQVR</sequence>
<protein>
    <recommendedName>
        <fullName evidence="4">Alkaline shock response membrane anchor protein AmaP</fullName>
    </recommendedName>
</protein>
<dbReference type="Proteomes" id="UP000366051">
    <property type="component" value="Chromosome"/>
</dbReference>
<name>A0A5Q2N2I8_9FIRM</name>
<evidence type="ECO:0008006" key="4">
    <source>
        <dbReference type="Google" id="ProtNLM"/>
    </source>
</evidence>
<evidence type="ECO:0000313" key="2">
    <source>
        <dbReference type="EMBL" id="QGG46550.1"/>
    </source>
</evidence>
<keyword evidence="1" id="KW-0472">Membrane</keyword>
<feature type="transmembrane region" description="Helical" evidence="1">
    <location>
        <begin position="48"/>
        <end position="70"/>
    </location>
</feature>
<proteinExistence type="predicted"/>
<feature type="transmembrane region" description="Helical" evidence="1">
    <location>
        <begin position="7"/>
        <end position="28"/>
    </location>
</feature>
<keyword evidence="1" id="KW-0812">Transmembrane</keyword>